<sequence>MQELSTWRGDFTKIQEAGASLIALSTDQTFAQRVFKESLGGLPYELGSDWMRTVSQAYGVYDAKGGFAQRSVFVLDREHRLIFQNTAFKAGNREHYDEVLSALTR</sequence>
<dbReference type="InterPro" id="IPR000866">
    <property type="entry name" value="AhpC/TSA"/>
</dbReference>
<gene>
    <name evidence="2" type="ORF">C7B43_12300</name>
</gene>
<dbReference type="GO" id="GO:0016209">
    <property type="term" value="F:antioxidant activity"/>
    <property type="evidence" value="ECO:0007669"/>
    <property type="project" value="InterPro"/>
</dbReference>
<organism evidence="2 3">
    <name type="scientific">Sulfobacillus benefaciens</name>
    <dbReference type="NCBI Taxonomy" id="453960"/>
    <lineage>
        <taxon>Bacteria</taxon>
        <taxon>Bacillati</taxon>
        <taxon>Bacillota</taxon>
        <taxon>Clostridia</taxon>
        <taxon>Eubacteriales</taxon>
        <taxon>Clostridiales Family XVII. Incertae Sedis</taxon>
        <taxon>Sulfobacillus</taxon>
    </lineage>
</organism>
<dbReference type="InterPro" id="IPR036249">
    <property type="entry name" value="Thioredoxin-like_sf"/>
</dbReference>
<dbReference type="AlphaFoldDB" id="A0A2T2WYD4"/>
<dbReference type="Gene3D" id="3.40.30.10">
    <property type="entry name" value="Glutaredoxin"/>
    <property type="match status" value="1"/>
</dbReference>
<dbReference type="EMBL" id="PXYT01000028">
    <property type="protein sequence ID" value="PSR27231.1"/>
    <property type="molecule type" value="Genomic_DNA"/>
</dbReference>
<evidence type="ECO:0000313" key="2">
    <source>
        <dbReference type="EMBL" id="PSR27231.1"/>
    </source>
</evidence>
<reference evidence="2 3" key="1">
    <citation type="journal article" date="2014" name="BMC Genomics">
        <title>Comparison of environmental and isolate Sulfobacillus genomes reveals diverse carbon, sulfur, nitrogen, and hydrogen metabolisms.</title>
        <authorList>
            <person name="Justice N.B."/>
            <person name="Norman A."/>
            <person name="Brown C.T."/>
            <person name="Singh A."/>
            <person name="Thomas B.C."/>
            <person name="Banfield J.F."/>
        </authorList>
    </citation>
    <scope>NUCLEOTIDE SEQUENCE [LARGE SCALE GENOMIC DNA]</scope>
    <source>
        <strain evidence="2">AMDSBA1</strain>
    </source>
</reference>
<dbReference type="GO" id="GO:0016491">
    <property type="term" value="F:oxidoreductase activity"/>
    <property type="evidence" value="ECO:0007669"/>
    <property type="project" value="InterPro"/>
</dbReference>
<proteinExistence type="predicted"/>
<feature type="domain" description="Alkyl hydroperoxide reductase subunit C/ Thiol specific antioxidant" evidence="1">
    <location>
        <begin position="3"/>
        <end position="81"/>
    </location>
</feature>
<protein>
    <recommendedName>
        <fullName evidence="1">Alkyl hydroperoxide reductase subunit C/ Thiol specific antioxidant domain-containing protein</fullName>
    </recommendedName>
</protein>
<dbReference type="SUPFAM" id="SSF52833">
    <property type="entry name" value="Thioredoxin-like"/>
    <property type="match status" value="1"/>
</dbReference>
<name>A0A2T2WYD4_9FIRM</name>
<dbReference type="Pfam" id="PF00578">
    <property type="entry name" value="AhpC-TSA"/>
    <property type="match status" value="1"/>
</dbReference>
<evidence type="ECO:0000313" key="3">
    <source>
        <dbReference type="Proteomes" id="UP000242699"/>
    </source>
</evidence>
<dbReference type="Proteomes" id="UP000242699">
    <property type="component" value="Unassembled WGS sequence"/>
</dbReference>
<evidence type="ECO:0000259" key="1">
    <source>
        <dbReference type="Pfam" id="PF00578"/>
    </source>
</evidence>
<comment type="caution">
    <text evidence="2">The sequence shown here is derived from an EMBL/GenBank/DDBJ whole genome shotgun (WGS) entry which is preliminary data.</text>
</comment>
<accession>A0A2T2WYD4</accession>